<dbReference type="InterPro" id="IPR058625">
    <property type="entry name" value="MdtA-like_BSH"/>
</dbReference>
<keyword evidence="3" id="KW-0813">Transport</keyword>
<dbReference type="GO" id="GO:1990281">
    <property type="term" value="C:efflux pump complex"/>
    <property type="evidence" value="ECO:0007669"/>
    <property type="project" value="TreeGrafter"/>
</dbReference>
<dbReference type="NCBIfam" id="TIGR01730">
    <property type="entry name" value="RND_mfp"/>
    <property type="match status" value="1"/>
</dbReference>
<dbReference type="Gene3D" id="2.40.30.170">
    <property type="match status" value="1"/>
</dbReference>
<proteinExistence type="inferred from homology"/>
<name>A0A6G7IZL0_9FLAO</name>
<dbReference type="AlphaFoldDB" id="A0A6G7IZL0"/>
<dbReference type="Pfam" id="PF25967">
    <property type="entry name" value="RND-MFP_C"/>
    <property type="match status" value="1"/>
</dbReference>
<reference evidence="7 8" key="1">
    <citation type="submission" date="2020-02" db="EMBL/GenBank/DDBJ databases">
        <title>Complete genome of Muricauda sp. 501str8.</title>
        <authorList>
            <person name="Dong B."/>
            <person name="Zhu S."/>
            <person name="Yang J."/>
            <person name="Chen J."/>
        </authorList>
    </citation>
    <scope>NUCLEOTIDE SEQUENCE [LARGE SCALE GENOMIC DNA]</scope>
    <source>
        <strain evidence="7 8">501str8</strain>
    </source>
</reference>
<dbReference type="Proteomes" id="UP000502928">
    <property type="component" value="Chromosome"/>
</dbReference>
<protein>
    <submittedName>
        <fullName evidence="7">Efflux RND transporter periplasmic adaptor subunit</fullName>
    </submittedName>
</protein>
<evidence type="ECO:0000313" key="7">
    <source>
        <dbReference type="EMBL" id="QII44041.1"/>
    </source>
</evidence>
<keyword evidence="4" id="KW-0175">Coiled coil</keyword>
<evidence type="ECO:0000259" key="5">
    <source>
        <dbReference type="Pfam" id="PF25917"/>
    </source>
</evidence>
<evidence type="ECO:0000256" key="2">
    <source>
        <dbReference type="ARBA" id="ARBA00009477"/>
    </source>
</evidence>
<dbReference type="EMBL" id="CP049616">
    <property type="protein sequence ID" value="QII44041.1"/>
    <property type="molecule type" value="Genomic_DNA"/>
</dbReference>
<feature type="domain" description="Multidrug resistance protein MdtA-like C-terminal permuted SH3" evidence="6">
    <location>
        <begin position="334"/>
        <end position="380"/>
    </location>
</feature>
<evidence type="ECO:0000259" key="6">
    <source>
        <dbReference type="Pfam" id="PF25967"/>
    </source>
</evidence>
<sequence>MSNKKLIWICLAILVGGILVTAIIFSTEPEAESEGATIETAILVDVVTAEKGTFAPTIVATGTVQPVEDVILSPLVPGQIVRRDPAFTPGGFVKKGEVLLQIDPSDYRNTLELRKSELLQSETALATEMGRQQIAEQDLQLINNDSLFGDNPLSDNETQLVLRKPQLNAVKATIEAARASMNQAQLNLDRTTIRAPFDAHILTQNVTVGSQVAQGDDLGRIVGTDSYWVTATVPVSRIQWLKFPDSEEEKGSVVHIENSSAWPSGTQRQGYLDRQIGALDNQTRLARVLVRVEDPLATSDELQGAPKLMIGTFVEVNIQADSIPNVVRLDRDLVRSNQTAWVMKDNLLEIRELDIILTDNQYAYIRSGLQDGDKVVTTNLSTVSNGVELRTRSEGTSEEEND</sequence>
<evidence type="ECO:0000313" key="8">
    <source>
        <dbReference type="Proteomes" id="UP000502928"/>
    </source>
</evidence>
<dbReference type="Pfam" id="PF25917">
    <property type="entry name" value="BSH_RND"/>
    <property type="match status" value="1"/>
</dbReference>
<dbReference type="RefSeq" id="WP_166247702.1">
    <property type="nucleotide sequence ID" value="NZ_CP049616.1"/>
</dbReference>
<dbReference type="Gene3D" id="2.40.420.20">
    <property type="match status" value="1"/>
</dbReference>
<comment type="subcellular location">
    <subcellularLocation>
        <location evidence="1">Cell envelope</location>
    </subcellularLocation>
</comment>
<dbReference type="SUPFAM" id="SSF111369">
    <property type="entry name" value="HlyD-like secretion proteins"/>
    <property type="match status" value="1"/>
</dbReference>
<dbReference type="Gene3D" id="2.40.50.100">
    <property type="match status" value="1"/>
</dbReference>
<dbReference type="InterPro" id="IPR006143">
    <property type="entry name" value="RND_pump_MFP"/>
</dbReference>
<feature type="domain" description="Multidrug resistance protein MdtA-like barrel-sandwich hybrid" evidence="5">
    <location>
        <begin position="71"/>
        <end position="222"/>
    </location>
</feature>
<accession>A0A6G7IZL0</accession>
<dbReference type="PANTHER" id="PTHR30469:SF12">
    <property type="entry name" value="MULTIDRUG RESISTANCE PROTEIN MDTA"/>
    <property type="match status" value="1"/>
</dbReference>
<feature type="coiled-coil region" evidence="4">
    <location>
        <begin position="167"/>
        <end position="194"/>
    </location>
</feature>
<evidence type="ECO:0000256" key="1">
    <source>
        <dbReference type="ARBA" id="ARBA00004196"/>
    </source>
</evidence>
<organism evidence="7 8">
    <name type="scientific">Flagellimonas oceani</name>
    <dbReference type="NCBI Taxonomy" id="2698672"/>
    <lineage>
        <taxon>Bacteria</taxon>
        <taxon>Pseudomonadati</taxon>
        <taxon>Bacteroidota</taxon>
        <taxon>Flavobacteriia</taxon>
        <taxon>Flavobacteriales</taxon>
        <taxon>Flavobacteriaceae</taxon>
        <taxon>Flagellimonas</taxon>
    </lineage>
</organism>
<comment type="similarity">
    <text evidence="2">Belongs to the membrane fusion protein (MFP) (TC 8.A.1) family.</text>
</comment>
<keyword evidence="8" id="KW-1185">Reference proteome</keyword>
<evidence type="ECO:0000256" key="4">
    <source>
        <dbReference type="SAM" id="Coils"/>
    </source>
</evidence>
<evidence type="ECO:0000256" key="3">
    <source>
        <dbReference type="ARBA" id="ARBA00022448"/>
    </source>
</evidence>
<gene>
    <name evidence="7" type="ORF">GVT53_04925</name>
</gene>
<dbReference type="GO" id="GO:0015562">
    <property type="term" value="F:efflux transmembrane transporter activity"/>
    <property type="evidence" value="ECO:0007669"/>
    <property type="project" value="TreeGrafter"/>
</dbReference>
<dbReference type="Gene3D" id="1.10.287.470">
    <property type="entry name" value="Helix hairpin bin"/>
    <property type="match status" value="1"/>
</dbReference>
<dbReference type="InterPro" id="IPR058627">
    <property type="entry name" value="MdtA-like_C"/>
</dbReference>
<dbReference type="PANTHER" id="PTHR30469">
    <property type="entry name" value="MULTIDRUG RESISTANCE PROTEIN MDTA"/>
    <property type="match status" value="1"/>
</dbReference>
<dbReference type="KEGG" id="mut:GVT53_04925"/>